<dbReference type="PANTHER" id="PTHR35717:SF1">
    <property type="entry name" value="OS05G0156200 PROTEIN"/>
    <property type="match status" value="1"/>
</dbReference>
<organism evidence="2 3">
    <name type="scientific">Brassica napus</name>
    <name type="common">Rape</name>
    <dbReference type="NCBI Taxonomy" id="3708"/>
    <lineage>
        <taxon>Eukaryota</taxon>
        <taxon>Viridiplantae</taxon>
        <taxon>Streptophyta</taxon>
        <taxon>Embryophyta</taxon>
        <taxon>Tracheophyta</taxon>
        <taxon>Spermatophyta</taxon>
        <taxon>Magnoliopsida</taxon>
        <taxon>eudicotyledons</taxon>
        <taxon>Gunneridae</taxon>
        <taxon>Pentapetalae</taxon>
        <taxon>rosids</taxon>
        <taxon>malvids</taxon>
        <taxon>Brassicales</taxon>
        <taxon>Brassicaceae</taxon>
        <taxon>Brassiceae</taxon>
        <taxon>Brassica</taxon>
    </lineage>
</organism>
<feature type="compositionally biased region" description="Polar residues" evidence="1">
    <location>
        <begin position="105"/>
        <end position="115"/>
    </location>
</feature>
<dbReference type="EMBL" id="JAGKQM010000003">
    <property type="protein sequence ID" value="KAH0933624.1"/>
    <property type="molecule type" value="Genomic_DNA"/>
</dbReference>
<dbReference type="Proteomes" id="UP000824890">
    <property type="component" value="Unassembled WGS sequence"/>
</dbReference>
<dbReference type="PANTHER" id="PTHR35717">
    <property type="entry name" value="OS05G0156200 PROTEIN"/>
    <property type="match status" value="1"/>
</dbReference>
<feature type="compositionally biased region" description="Basic and acidic residues" evidence="1">
    <location>
        <begin position="95"/>
        <end position="104"/>
    </location>
</feature>
<protein>
    <submittedName>
        <fullName evidence="2">Uncharacterized protein</fullName>
    </submittedName>
</protein>
<evidence type="ECO:0000256" key="1">
    <source>
        <dbReference type="SAM" id="MobiDB-lite"/>
    </source>
</evidence>
<reference evidence="2 3" key="1">
    <citation type="submission" date="2021-05" db="EMBL/GenBank/DDBJ databases">
        <title>Genome Assembly of Synthetic Allotetraploid Brassica napus Reveals Homoeologous Exchanges between Subgenomes.</title>
        <authorList>
            <person name="Davis J.T."/>
        </authorList>
    </citation>
    <scope>NUCLEOTIDE SEQUENCE [LARGE SCALE GENOMIC DNA]</scope>
    <source>
        <strain evidence="3">cv. Da-Ae</strain>
        <tissue evidence="2">Seedling</tissue>
    </source>
</reference>
<keyword evidence="3" id="KW-1185">Reference proteome</keyword>
<gene>
    <name evidence="2" type="ORF">HID58_010741</name>
</gene>
<evidence type="ECO:0000313" key="3">
    <source>
        <dbReference type="Proteomes" id="UP000824890"/>
    </source>
</evidence>
<evidence type="ECO:0000313" key="2">
    <source>
        <dbReference type="EMBL" id="KAH0933624.1"/>
    </source>
</evidence>
<sequence>MHGVNETASQTVYSGPVRPLHLRVLLDGPVYMIKLRIDMLVTMLKIRTAEIPRPQEYNYYKYNNVKFLSEEAAAASSLIDDLPLQYSPMSEDSDEARFCEDRTRTSSSQPESRPTSPVLPSRSGQSNVDGDERMRFKSMEEDNRAEDISHTQFIKKISRTRPTFTSAWRTWSEPNNQNHPAFEVLG</sequence>
<feature type="region of interest" description="Disordered" evidence="1">
    <location>
        <begin position="90"/>
        <end position="132"/>
    </location>
</feature>
<accession>A0ABQ8DWC8</accession>
<comment type="caution">
    <text evidence="2">The sequence shown here is derived from an EMBL/GenBank/DDBJ whole genome shotgun (WGS) entry which is preliminary data.</text>
</comment>
<name>A0ABQ8DWC8_BRANA</name>
<proteinExistence type="predicted"/>